<dbReference type="RefSeq" id="WP_113888338.1">
    <property type="nucleotide sequence ID" value="NZ_QNRK01000005.1"/>
</dbReference>
<dbReference type="EMBL" id="QNRK01000005">
    <property type="protein sequence ID" value="RBP16555.1"/>
    <property type="molecule type" value="Genomic_DNA"/>
</dbReference>
<keyword evidence="1" id="KW-0812">Transmembrane</keyword>
<dbReference type="OrthoDB" id="9814445at2"/>
<sequence>MRAILDIILIALNLYTWVVILGAILSWLIAFGVVNMRNDFVRSAWNVFLALTEPFLRPIRNMLPNTGGIDLSPIVLLLAVMLVERIIVYYIYPYVF</sequence>
<comment type="caution">
    <text evidence="2">The sequence shown here is derived from an EMBL/GenBank/DDBJ whole genome shotgun (WGS) entry which is preliminary data.</text>
</comment>
<feature type="transmembrane region" description="Helical" evidence="1">
    <location>
        <begin position="7"/>
        <end position="34"/>
    </location>
</feature>
<protein>
    <submittedName>
        <fullName evidence="2">YggT family protein</fullName>
    </submittedName>
</protein>
<dbReference type="InterPro" id="IPR003425">
    <property type="entry name" value="CCB3/YggT"/>
</dbReference>
<organism evidence="2 3">
    <name type="scientific">Roseiarcus fermentans</name>
    <dbReference type="NCBI Taxonomy" id="1473586"/>
    <lineage>
        <taxon>Bacteria</taxon>
        <taxon>Pseudomonadati</taxon>
        <taxon>Pseudomonadota</taxon>
        <taxon>Alphaproteobacteria</taxon>
        <taxon>Hyphomicrobiales</taxon>
        <taxon>Roseiarcaceae</taxon>
        <taxon>Roseiarcus</taxon>
    </lineage>
</organism>
<gene>
    <name evidence="2" type="ORF">DFR50_105198</name>
</gene>
<keyword evidence="1" id="KW-0472">Membrane</keyword>
<feature type="transmembrane region" description="Helical" evidence="1">
    <location>
        <begin position="71"/>
        <end position="92"/>
    </location>
</feature>
<keyword evidence="3" id="KW-1185">Reference proteome</keyword>
<dbReference type="Pfam" id="PF02325">
    <property type="entry name" value="CCB3_YggT"/>
    <property type="match status" value="1"/>
</dbReference>
<accession>A0A366FS43</accession>
<reference evidence="2 3" key="1">
    <citation type="submission" date="2018-06" db="EMBL/GenBank/DDBJ databases">
        <title>Genomic Encyclopedia of Type Strains, Phase IV (KMG-IV): sequencing the most valuable type-strain genomes for metagenomic binning, comparative biology and taxonomic classification.</title>
        <authorList>
            <person name="Goeker M."/>
        </authorList>
    </citation>
    <scope>NUCLEOTIDE SEQUENCE [LARGE SCALE GENOMIC DNA]</scope>
    <source>
        <strain evidence="2 3">DSM 24875</strain>
    </source>
</reference>
<dbReference type="GO" id="GO:0016020">
    <property type="term" value="C:membrane"/>
    <property type="evidence" value="ECO:0007669"/>
    <property type="project" value="InterPro"/>
</dbReference>
<evidence type="ECO:0000256" key="1">
    <source>
        <dbReference type="SAM" id="Phobius"/>
    </source>
</evidence>
<dbReference type="Proteomes" id="UP000253529">
    <property type="component" value="Unassembled WGS sequence"/>
</dbReference>
<keyword evidence="1" id="KW-1133">Transmembrane helix</keyword>
<dbReference type="AlphaFoldDB" id="A0A366FS43"/>
<proteinExistence type="predicted"/>
<evidence type="ECO:0000313" key="2">
    <source>
        <dbReference type="EMBL" id="RBP16555.1"/>
    </source>
</evidence>
<evidence type="ECO:0000313" key="3">
    <source>
        <dbReference type="Proteomes" id="UP000253529"/>
    </source>
</evidence>
<name>A0A366FS43_9HYPH</name>